<feature type="region of interest" description="Disordered" evidence="1">
    <location>
        <begin position="25"/>
        <end position="48"/>
    </location>
</feature>
<evidence type="ECO:0000313" key="3">
    <source>
        <dbReference type="Proteomes" id="UP000503349"/>
    </source>
</evidence>
<sequence>MVVNSTAPAYPNSLIQIYNPSRPLCSANEQSGGPSTAQKTPSKTLQLSDPTVVERATKLCTLSKLTQYSKNC</sequence>
<accession>A0A6G1PDA5</accession>
<protein>
    <submittedName>
        <fullName evidence="2">Uncharacterized protein</fullName>
    </submittedName>
</protein>
<evidence type="ECO:0000313" key="2">
    <source>
        <dbReference type="EMBL" id="KAF3688222.1"/>
    </source>
</evidence>
<organism evidence="2 3">
    <name type="scientific">Channa argus</name>
    <name type="common">Northern snakehead</name>
    <name type="synonym">Ophicephalus argus</name>
    <dbReference type="NCBI Taxonomy" id="215402"/>
    <lineage>
        <taxon>Eukaryota</taxon>
        <taxon>Metazoa</taxon>
        <taxon>Chordata</taxon>
        <taxon>Craniata</taxon>
        <taxon>Vertebrata</taxon>
        <taxon>Euteleostomi</taxon>
        <taxon>Actinopterygii</taxon>
        <taxon>Neopterygii</taxon>
        <taxon>Teleostei</taxon>
        <taxon>Neoteleostei</taxon>
        <taxon>Acanthomorphata</taxon>
        <taxon>Anabantaria</taxon>
        <taxon>Anabantiformes</taxon>
        <taxon>Channoidei</taxon>
        <taxon>Channidae</taxon>
        <taxon>Channa</taxon>
    </lineage>
</organism>
<name>A0A6G1PDA5_CHAAH</name>
<keyword evidence="3" id="KW-1185">Reference proteome</keyword>
<feature type="compositionally biased region" description="Polar residues" evidence="1">
    <location>
        <begin position="27"/>
        <end position="48"/>
    </location>
</feature>
<reference evidence="2 3" key="1">
    <citation type="submission" date="2019-02" db="EMBL/GenBank/DDBJ databases">
        <title>Opniocepnalus argus genome.</title>
        <authorList>
            <person name="Zhou C."/>
            <person name="Xiao S."/>
        </authorList>
    </citation>
    <scope>NUCLEOTIDE SEQUENCE [LARGE SCALE GENOMIC DNA]</scope>
    <source>
        <strain evidence="2">OARG1902GOOAL</strain>
        <tissue evidence="2">Muscle</tissue>
    </source>
</reference>
<proteinExistence type="predicted"/>
<dbReference type="EMBL" id="CM015714">
    <property type="protein sequence ID" value="KAF3688222.1"/>
    <property type="molecule type" value="Genomic_DNA"/>
</dbReference>
<reference evidence="3" key="2">
    <citation type="submission" date="2019-02" db="EMBL/GenBank/DDBJ databases">
        <title>Opniocepnalus argus Var Kimnra genome.</title>
        <authorList>
            <person name="Zhou C."/>
            <person name="Xiao S."/>
        </authorList>
    </citation>
    <scope>NUCLEOTIDE SEQUENCE [LARGE SCALE GENOMIC DNA]</scope>
</reference>
<gene>
    <name evidence="2" type="ORF">EXN66_Car003894</name>
</gene>
<dbReference type="Proteomes" id="UP000503349">
    <property type="component" value="Chromosome 3"/>
</dbReference>
<dbReference type="AlphaFoldDB" id="A0A6G1PDA5"/>
<evidence type="ECO:0000256" key="1">
    <source>
        <dbReference type="SAM" id="MobiDB-lite"/>
    </source>
</evidence>